<dbReference type="Proteomes" id="UP000006196">
    <property type="component" value="Unassembled WGS sequence"/>
</dbReference>
<dbReference type="AlphaFoldDB" id="C0XPF6"/>
<evidence type="ECO:0000313" key="2">
    <source>
        <dbReference type="Proteomes" id="UP000006196"/>
    </source>
</evidence>
<evidence type="ECO:0000313" key="1">
    <source>
        <dbReference type="EMBL" id="EEI17890.1"/>
    </source>
</evidence>
<proteinExistence type="predicted"/>
<protein>
    <submittedName>
        <fullName evidence="1">Uncharacterized protein</fullName>
    </submittedName>
</protein>
<dbReference type="STRING" id="525263.HMPREF0298_0334"/>
<gene>
    <name evidence="1" type="ORF">HMPREF0298_0334</name>
</gene>
<accession>C0XPF6</accession>
<dbReference type="HOGENOM" id="CLU_3134622_0_0_11"/>
<organism evidence="1 2">
    <name type="scientific">Corynebacterium lipophiloflavum (strain ATCC 700352 / DSM 44291 / CCUG 37336 / JCM 10383 / DMMZ 1944)</name>
    <dbReference type="NCBI Taxonomy" id="525263"/>
    <lineage>
        <taxon>Bacteria</taxon>
        <taxon>Bacillati</taxon>
        <taxon>Actinomycetota</taxon>
        <taxon>Actinomycetes</taxon>
        <taxon>Mycobacteriales</taxon>
        <taxon>Corynebacteriaceae</taxon>
        <taxon>Corynebacterium</taxon>
    </lineage>
</organism>
<dbReference type="EMBL" id="ACHJ01000024">
    <property type="protein sequence ID" value="EEI17890.1"/>
    <property type="molecule type" value="Genomic_DNA"/>
</dbReference>
<reference evidence="1" key="1">
    <citation type="submission" date="2009-01" db="EMBL/GenBank/DDBJ databases">
        <authorList>
            <person name="Qin X."/>
            <person name="Bachman B."/>
            <person name="Battles P."/>
            <person name="Bell A."/>
            <person name="Bess C."/>
            <person name="Bickham C."/>
            <person name="Chaboub L."/>
            <person name="Chen D."/>
            <person name="Coyle M."/>
            <person name="Deiros D.R."/>
            <person name="Dinh H."/>
            <person name="Forbes L."/>
            <person name="Fowler G."/>
            <person name="Francisco L."/>
            <person name="Fu Q."/>
            <person name="Gubbala S."/>
            <person name="Hale W."/>
            <person name="Han Y."/>
            <person name="Hemphill L."/>
            <person name="Highlander S.K."/>
            <person name="Hirani K."/>
            <person name="Hogues M."/>
            <person name="Jackson L."/>
            <person name="Jakkamsetti A."/>
            <person name="Javaid M."/>
            <person name="Jiang H."/>
            <person name="Korchina V."/>
            <person name="Kovar C."/>
            <person name="Lara F."/>
            <person name="Lee S."/>
            <person name="Mata R."/>
            <person name="Mathew T."/>
            <person name="Moen C."/>
            <person name="Morales K."/>
            <person name="Munidasa M."/>
            <person name="Nazareth L."/>
            <person name="Ngo R."/>
            <person name="Nguyen L."/>
            <person name="Okwuonu G."/>
            <person name="Ongeri F."/>
            <person name="Patil S."/>
            <person name="Petrosino J."/>
            <person name="Pham C."/>
            <person name="Pham P."/>
            <person name="Pu L.-L."/>
            <person name="Puazo M."/>
            <person name="Raj R."/>
            <person name="Reid J."/>
            <person name="Rouhana J."/>
            <person name="Saada N."/>
            <person name="Shang Y."/>
            <person name="Simmons D."/>
            <person name="Thornton R."/>
            <person name="Warren J."/>
            <person name="Weissenberger G."/>
            <person name="Zhang J."/>
            <person name="Zhang L."/>
            <person name="Zhou C."/>
            <person name="Zhu D."/>
            <person name="Muzny D."/>
            <person name="Worley K."/>
            <person name="Gibbs R."/>
        </authorList>
    </citation>
    <scope>NUCLEOTIDE SEQUENCE [LARGE SCALE GENOMIC DNA]</scope>
    <source>
        <strain evidence="1">DSM 44291</strain>
    </source>
</reference>
<name>C0XPF6_CORLD</name>
<keyword evidence="2" id="KW-1185">Reference proteome</keyword>
<sequence>MARASGHGHAVYLPRDFVCGNGFHFSTVATATVTCRARTRCHSRTGFTL</sequence>
<comment type="caution">
    <text evidence="1">The sequence shown here is derived from an EMBL/GenBank/DDBJ whole genome shotgun (WGS) entry which is preliminary data.</text>
</comment>